<evidence type="ECO:0008006" key="3">
    <source>
        <dbReference type="Google" id="ProtNLM"/>
    </source>
</evidence>
<evidence type="ECO:0000313" key="2">
    <source>
        <dbReference type="Proteomes" id="UP000051952"/>
    </source>
</evidence>
<dbReference type="AlphaFoldDB" id="A0A0S4J3J8"/>
<protein>
    <recommendedName>
        <fullName evidence="3">ABC transporter</fullName>
    </recommendedName>
</protein>
<name>A0A0S4J3J8_BODSA</name>
<dbReference type="VEuPathDB" id="TriTrypDB:BSAL_06355"/>
<reference evidence="2" key="1">
    <citation type="submission" date="2015-09" db="EMBL/GenBank/DDBJ databases">
        <authorList>
            <consortium name="Pathogen Informatics"/>
        </authorList>
    </citation>
    <scope>NUCLEOTIDE SEQUENCE [LARGE SCALE GENOMIC DNA]</scope>
    <source>
        <strain evidence="2">Lake Konstanz</strain>
    </source>
</reference>
<keyword evidence="2" id="KW-1185">Reference proteome</keyword>
<gene>
    <name evidence="1" type="ORF">BSAL_06355</name>
</gene>
<proteinExistence type="predicted"/>
<accession>A0A0S4J3J8</accession>
<sequence length="153" mass="17433">MFDRLLLVSRGHVLYSGSAADAVSRVHGILATPERKFGELSDNGSDGANREGQQPRVVQRYYSAAEQLLRLQHECSDDEFKTWRDASLHDTAAHLRPLHAVLGECVMARTAASLKYYPRTWEQIILIGRRTWASLLGASYLIHSLRRRCRKER</sequence>
<organism evidence="1 2">
    <name type="scientific">Bodo saltans</name>
    <name type="common">Flagellated protozoan</name>
    <dbReference type="NCBI Taxonomy" id="75058"/>
    <lineage>
        <taxon>Eukaryota</taxon>
        <taxon>Discoba</taxon>
        <taxon>Euglenozoa</taxon>
        <taxon>Kinetoplastea</taxon>
        <taxon>Metakinetoplastina</taxon>
        <taxon>Eubodonida</taxon>
        <taxon>Bodonidae</taxon>
        <taxon>Bodo</taxon>
    </lineage>
</organism>
<dbReference type="Proteomes" id="UP000051952">
    <property type="component" value="Unassembled WGS sequence"/>
</dbReference>
<dbReference type="EMBL" id="CYKH01001226">
    <property type="protein sequence ID" value="CUG86003.1"/>
    <property type="molecule type" value="Genomic_DNA"/>
</dbReference>
<evidence type="ECO:0000313" key="1">
    <source>
        <dbReference type="EMBL" id="CUG86003.1"/>
    </source>
</evidence>